<gene>
    <name evidence="1" type="ORF">MILVUS5_LOCUS20987</name>
</gene>
<organism evidence="1 2">
    <name type="scientific">Trifolium pratense</name>
    <name type="common">Red clover</name>
    <dbReference type="NCBI Taxonomy" id="57577"/>
    <lineage>
        <taxon>Eukaryota</taxon>
        <taxon>Viridiplantae</taxon>
        <taxon>Streptophyta</taxon>
        <taxon>Embryophyta</taxon>
        <taxon>Tracheophyta</taxon>
        <taxon>Spermatophyta</taxon>
        <taxon>Magnoliopsida</taxon>
        <taxon>eudicotyledons</taxon>
        <taxon>Gunneridae</taxon>
        <taxon>Pentapetalae</taxon>
        <taxon>rosids</taxon>
        <taxon>fabids</taxon>
        <taxon>Fabales</taxon>
        <taxon>Fabaceae</taxon>
        <taxon>Papilionoideae</taxon>
        <taxon>50 kb inversion clade</taxon>
        <taxon>NPAAA clade</taxon>
        <taxon>Hologalegina</taxon>
        <taxon>IRL clade</taxon>
        <taxon>Trifolieae</taxon>
        <taxon>Trifolium</taxon>
    </lineage>
</organism>
<evidence type="ECO:0000313" key="1">
    <source>
        <dbReference type="EMBL" id="CAJ2653699.1"/>
    </source>
</evidence>
<proteinExistence type="predicted"/>
<dbReference type="Proteomes" id="UP001177021">
    <property type="component" value="Unassembled WGS sequence"/>
</dbReference>
<name>A0ACB0KC71_TRIPR</name>
<protein>
    <submittedName>
        <fullName evidence="1">Uncharacterized protein</fullName>
    </submittedName>
</protein>
<reference evidence="1" key="1">
    <citation type="submission" date="2023-10" db="EMBL/GenBank/DDBJ databases">
        <authorList>
            <person name="Rodriguez Cubillos JULIANA M."/>
            <person name="De Vega J."/>
        </authorList>
    </citation>
    <scope>NUCLEOTIDE SEQUENCE</scope>
</reference>
<sequence length="561" mass="62984">MELRFIFSLSFLLLSSTSFITESKCNKGCNLALASYTLTNDVNLTYISNIMKSNVLRKPQDIIITNNKSKSKRVNVPFPCDCINGEFLAHTFVYQFQPGETYTSVAEDDFSNLTTDVWLQNFNIYRPTNIPDFGMINVSVNCSCGNRKVSKDYGLFITYPLRTKEVVLFLFQGKIKMEAICPFTRGIVAIVGISVGVLAGLLLLSICVYIKYYLKKKAWKKKNLILDDPKLNSDQTGTHITGIIVENSLEFSYEELSVATNNFSEDNKIGEGGFGEVFYAELRGQIAAVKKMKMKASKEFYAELKVLTRVHHLNLVRLIGYCVEGFLFLVYEYIDNGNLSQNLRDLEREPLPWSTRMQIALDSARGLEYIHEHTVRVYIHRDIKSENILLDKNFRAKVADFGLSKLADVENSTSSAIVAEGTFGYMPPEYAHGGIALSTKIDVYAFGVVLYELISANQAVINDGPEVKGLVALFDEVFDHEPNPTEALKNLVDPRLGDNYSIDSVYNIAKLAKACTMKDPQLRPSMRSVVVALMTLTSTTEDWNISSIFENPAFVNLMSGK</sequence>
<comment type="caution">
    <text evidence="1">The sequence shown here is derived from an EMBL/GenBank/DDBJ whole genome shotgun (WGS) entry which is preliminary data.</text>
</comment>
<accession>A0ACB0KC71</accession>
<evidence type="ECO:0000313" key="2">
    <source>
        <dbReference type="Proteomes" id="UP001177021"/>
    </source>
</evidence>
<keyword evidence="2" id="KW-1185">Reference proteome</keyword>
<dbReference type="EMBL" id="CASHSV030000206">
    <property type="protein sequence ID" value="CAJ2653699.1"/>
    <property type="molecule type" value="Genomic_DNA"/>
</dbReference>